<accession>A0A6C0UDN6</accession>
<dbReference type="GeneID" id="44078498"/>
<dbReference type="Proteomes" id="UP000465846">
    <property type="component" value="Chromosome"/>
</dbReference>
<dbReference type="EMBL" id="CP048739">
    <property type="protein sequence ID" value="QIB73486.1"/>
    <property type="molecule type" value="Genomic_DNA"/>
</dbReference>
<name>A0A6C0UDN6_9EURY</name>
<organism evidence="2 3">
    <name type="scientific">Halogeometricum borinquense</name>
    <dbReference type="NCBI Taxonomy" id="60847"/>
    <lineage>
        <taxon>Archaea</taxon>
        <taxon>Methanobacteriati</taxon>
        <taxon>Methanobacteriota</taxon>
        <taxon>Stenosarchaea group</taxon>
        <taxon>Halobacteria</taxon>
        <taxon>Halobacteriales</taxon>
        <taxon>Haloferacaceae</taxon>
        <taxon>Halogeometricum</taxon>
    </lineage>
</organism>
<protein>
    <submittedName>
        <fullName evidence="2">Uncharacterized protein</fullName>
    </submittedName>
</protein>
<sequence>MSEVYELTVEVDDAEAEALEEYSGERIAEAMKEGLEELASAESKRDELRRRRPEPHSEDAEELSGEALEKAMRDWLRGKRDTDPRLD</sequence>
<evidence type="ECO:0000313" key="3">
    <source>
        <dbReference type="Proteomes" id="UP000465846"/>
    </source>
</evidence>
<feature type="compositionally biased region" description="Basic and acidic residues" evidence="1">
    <location>
        <begin position="42"/>
        <end position="58"/>
    </location>
</feature>
<gene>
    <name evidence="2" type="ORF">G3I44_03815</name>
</gene>
<evidence type="ECO:0000313" key="2">
    <source>
        <dbReference type="EMBL" id="QIB73486.1"/>
    </source>
</evidence>
<evidence type="ECO:0000256" key="1">
    <source>
        <dbReference type="SAM" id="MobiDB-lite"/>
    </source>
</evidence>
<feature type="region of interest" description="Disordered" evidence="1">
    <location>
        <begin position="35"/>
        <end position="87"/>
    </location>
</feature>
<dbReference type="AlphaFoldDB" id="A0A6C0UDN6"/>
<proteinExistence type="predicted"/>
<reference evidence="2 3" key="1">
    <citation type="submission" date="2020-02" db="EMBL/GenBank/DDBJ databases">
        <title>Whole genome sequence of Halogeometricum borinquense strain wsp4.</title>
        <authorList>
            <person name="Verma D.K."/>
            <person name="Gopal K."/>
            <person name="Prasad E.S."/>
        </authorList>
    </citation>
    <scope>NUCLEOTIDE SEQUENCE [LARGE SCALE GENOMIC DNA]</scope>
    <source>
        <strain evidence="3">wsp4</strain>
    </source>
</reference>
<feature type="compositionally biased region" description="Basic and acidic residues" evidence="1">
    <location>
        <begin position="67"/>
        <end position="87"/>
    </location>
</feature>
<dbReference type="RefSeq" id="WP_163485544.1">
    <property type="nucleotide sequence ID" value="NZ_CP048739.1"/>
</dbReference>